<evidence type="ECO:0000259" key="5">
    <source>
        <dbReference type="PROSITE" id="PS51755"/>
    </source>
</evidence>
<feature type="transmembrane region" description="Helical" evidence="4">
    <location>
        <begin position="117"/>
        <end position="136"/>
    </location>
</feature>
<dbReference type="SMART" id="SM00028">
    <property type="entry name" value="TPR"/>
    <property type="match status" value="3"/>
</dbReference>
<dbReference type="AlphaFoldDB" id="A0AAI9BZM8"/>
<organism evidence="6 7">
    <name type="scientific">Stenotrophomonas maltophilia</name>
    <name type="common">Pseudomonas maltophilia</name>
    <name type="synonym">Xanthomonas maltophilia</name>
    <dbReference type="NCBI Taxonomy" id="40324"/>
    <lineage>
        <taxon>Bacteria</taxon>
        <taxon>Pseudomonadati</taxon>
        <taxon>Pseudomonadota</taxon>
        <taxon>Gammaproteobacteria</taxon>
        <taxon>Lysobacterales</taxon>
        <taxon>Lysobacteraceae</taxon>
        <taxon>Stenotrophomonas</taxon>
        <taxon>Stenotrophomonas maltophilia group</taxon>
    </lineage>
</organism>
<reference evidence="6" key="1">
    <citation type="submission" date="2022-07" db="EMBL/GenBank/DDBJ databases">
        <authorList>
            <consortium name="DAFM: The Division of Animal and Food Microbiology"/>
        </authorList>
    </citation>
    <scope>NUCLEOTIDE SEQUENCE</scope>
    <source>
        <strain evidence="6">19MO01SH01-2</strain>
    </source>
</reference>
<keyword evidence="1 3" id="KW-0238">DNA-binding</keyword>
<feature type="domain" description="OmpR/PhoB-type" evidence="5">
    <location>
        <begin position="1"/>
        <end position="99"/>
    </location>
</feature>
<name>A0AAI9BZM8_STEMA</name>
<dbReference type="InterPro" id="IPR019734">
    <property type="entry name" value="TPR_rpt"/>
</dbReference>
<dbReference type="Gene3D" id="1.10.10.10">
    <property type="entry name" value="Winged helix-like DNA-binding domain superfamily/Winged helix DNA-binding domain"/>
    <property type="match status" value="1"/>
</dbReference>
<dbReference type="Gene3D" id="1.25.40.10">
    <property type="entry name" value="Tetratricopeptide repeat domain"/>
    <property type="match status" value="2"/>
</dbReference>
<evidence type="ECO:0000256" key="1">
    <source>
        <dbReference type="ARBA" id="ARBA00023125"/>
    </source>
</evidence>
<dbReference type="PROSITE" id="PS51755">
    <property type="entry name" value="OMPR_PHOB"/>
    <property type="match status" value="1"/>
</dbReference>
<evidence type="ECO:0000256" key="4">
    <source>
        <dbReference type="SAM" id="Phobius"/>
    </source>
</evidence>
<dbReference type="Proteomes" id="UP001218208">
    <property type="component" value="Unassembled WGS sequence"/>
</dbReference>
<dbReference type="CDD" id="cd00383">
    <property type="entry name" value="trans_reg_C"/>
    <property type="match status" value="1"/>
</dbReference>
<evidence type="ECO:0000313" key="7">
    <source>
        <dbReference type="Proteomes" id="UP001218208"/>
    </source>
</evidence>
<dbReference type="InterPro" id="IPR036388">
    <property type="entry name" value="WH-like_DNA-bd_sf"/>
</dbReference>
<dbReference type="PROSITE" id="PS50005">
    <property type="entry name" value="TPR"/>
    <property type="match status" value="1"/>
</dbReference>
<dbReference type="InterPro" id="IPR001867">
    <property type="entry name" value="OmpR/PhoB-type_DNA-bd"/>
</dbReference>
<keyword evidence="4" id="KW-1133">Transmembrane helix</keyword>
<keyword evidence="2" id="KW-0802">TPR repeat</keyword>
<evidence type="ECO:0000313" key="6">
    <source>
        <dbReference type="EMBL" id="EKT4091634.1"/>
    </source>
</evidence>
<dbReference type="Pfam" id="PF00486">
    <property type="entry name" value="Trans_reg_C"/>
    <property type="match status" value="1"/>
</dbReference>
<sequence>MDTLRLLDLDIDRPAQRVSRNGEALPVSGLSWILLEVLLAHGTDVVDFDTLAARVWAPAVVGEAAVSQRVKLLRQALGDDSRRPRYIRSVRGRGYQLCAPPRPASASPTRSSRARRLGWGVVAVAVLGTAATLLLLPRSTPQGAGQSLLQRADYYAGIGQANNNSVAITLYRQALQADPESVPARRGLSRALAAQGCLFNGTPEQLREALALAEQERQRAPRDAAAHALWGYAQDCLGDMRQAITGYSRAIELEPGDERSRASLAYLQQERGQLAIALQANLSLKAPERIRFRDVQVARELELLGFTQAAAVRHARNFQLYPDNVFSNIAWPRSLYLAGAPQQARQALDEALARDTPHPQLLRLQGELALLAGDDAGAADAFERGRQLRPQQSLGQTLAMLHGAREADGAWIDQRLQQLAANVGAGDGWPDAALERALLLQARGHAGDAVAALQQAVDDGFRDVAWLRATPLFVPLRSAPGWPALLQRLDADIARQRAQVLAASWRPDELAALSAAPAAGTR</sequence>
<dbReference type="GO" id="GO:0003677">
    <property type="term" value="F:DNA binding"/>
    <property type="evidence" value="ECO:0007669"/>
    <property type="project" value="UniProtKB-UniRule"/>
</dbReference>
<dbReference type="SMART" id="SM00862">
    <property type="entry name" value="Trans_reg_C"/>
    <property type="match status" value="1"/>
</dbReference>
<keyword evidence="4" id="KW-0472">Membrane</keyword>
<dbReference type="SUPFAM" id="SSF48452">
    <property type="entry name" value="TPR-like"/>
    <property type="match status" value="2"/>
</dbReference>
<keyword evidence="4" id="KW-0812">Transmembrane</keyword>
<feature type="repeat" description="TPR" evidence="2">
    <location>
        <begin position="224"/>
        <end position="257"/>
    </location>
</feature>
<accession>A0AAI9BZM8</accession>
<dbReference type="SUPFAM" id="SSF46894">
    <property type="entry name" value="C-terminal effector domain of the bipartite response regulators"/>
    <property type="match status" value="1"/>
</dbReference>
<dbReference type="InterPro" id="IPR011990">
    <property type="entry name" value="TPR-like_helical_dom_sf"/>
</dbReference>
<evidence type="ECO:0000256" key="2">
    <source>
        <dbReference type="PROSITE-ProRule" id="PRU00339"/>
    </source>
</evidence>
<dbReference type="EMBL" id="ABLOJW010000005">
    <property type="protein sequence ID" value="EKT4091634.1"/>
    <property type="molecule type" value="Genomic_DNA"/>
</dbReference>
<dbReference type="InterPro" id="IPR016032">
    <property type="entry name" value="Sig_transdc_resp-reg_C-effctor"/>
</dbReference>
<dbReference type="GO" id="GO:0000160">
    <property type="term" value="P:phosphorelay signal transduction system"/>
    <property type="evidence" value="ECO:0007669"/>
    <property type="project" value="InterPro"/>
</dbReference>
<proteinExistence type="predicted"/>
<gene>
    <name evidence="6" type="ORF">QEG23_001124</name>
</gene>
<comment type="caution">
    <text evidence="6">The sequence shown here is derived from an EMBL/GenBank/DDBJ whole genome shotgun (WGS) entry which is preliminary data.</text>
</comment>
<dbReference type="GO" id="GO:0006355">
    <property type="term" value="P:regulation of DNA-templated transcription"/>
    <property type="evidence" value="ECO:0007669"/>
    <property type="project" value="InterPro"/>
</dbReference>
<protein>
    <submittedName>
        <fullName evidence="6">Winged helix-turn-helix domain-containing protein</fullName>
    </submittedName>
</protein>
<feature type="DNA-binding region" description="OmpR/PhoB-type" evidence="3">
    <location>
        <begin position="1"/>
        <end position="99"/>
    </location>
</feature>
<evidence type="ECO:0000256" key="3">
    <source>
        <dbReference type="PROSITE-ProRule" id="PRU01091"/>
    </source>
</evidence>